<dbReference type="RefSeq" id="WP_344154246.1">
    <property type="nucleotide sequence ID" value="NZ_BAAAQR010000010.1"/>
</dbReference>
<dbReference type="Proteomes" id="UP001501771">
    <property type="component" value="Unassembled WGS sequence"/>
</dbReference>
<sequence length="292" mass="31775">MPDHSARTDVQLPARVTMPLLTLITQQSLDEDYLHVAERRAAGAPPPPRRLPHRTAAVVIAVFGILVTTAAVQTSRNADITDAGRATLVSQIGDRRATLSELQDRIVRDRERNVGLEQRLNQVTSTEEEASSRVRRLETVAGFIPVTGEGVRVVVDDAPNGDATQAVRDEDLAKLVDGLWSAGAEAIAINGYRLTVLSAIRNVNVAIHVNSRPLTPPYTVEAIGDTRTMQANLLDSTLGSEFFSLAEQLGFVYSMHNVDELSLPAARFPRLRSVQAGTSADQKTHMDEETNP</sequence>
<organism evidence="2 3">
    <name type="scientific">Nocardioides koreensis</name>
    <dbReference type="NCBI Taxonomy" id="433651"/>
    <lineage>
        <taxon>Bacteria</taxon>
        <taxon>Bacillati</taxon>
        <taxon>Actinomycetota</taxon>
        <taxon>Actinomycetes</taxon>
        <taxon>Propionibacteriales</taxon>
        <taxon>Nocardioidaceae</taxon>
        <taxon>Nocardioides</taxon>
    </lineage>
</organism>
<comment type="caution">
    <text evidence="2">The sequence shown here is derived from an EMBL/GenBank/DDBJ whole genome shotgun (WGS) entry which is preliminary data.</text>
</comment>
<dbReference type="Pfam" id="PF05949">
    <property type="entry name" value="DUF881"/>
    <property type="match status" value="1"/>
</dbReference>
<dbReference type="Gene3D" id="3.30.70.1880">
    <property type="entry name" value="Protein of unknown function DUF881"/>
    <property type="match status" value="1"/>
</dbReference>
<dbReference type="InterPro" id="IPR010273">
    <property type="entry name" value="DUF881"/>
</dbReference>
<accession>A0ABN2ZZ11</accession>
<protein>
    <recommendedName>
        <fullName evidence="4">DUF881 domain-containing protein</fullName>
    </recommendedName>
</protein>
<keyword evidence="3" id="KW-1185">Reference proteome</keyword>
<evidence type="ECO:0000313" key="2">
    <source>
        <dbReference type="EMBL" id="GAA2150524.1"/>
    </source>
</evidence>
<comment type="similarity">
    <text evidence="1">Belongs to the UPF0749 family.</text>
</comment>
<reference evidence="2 3" key="1">
    <citation type="journal article" date="2019" name="Int. J. Syst. Evol. Microbiol.">
        <title>The Global Catalogue of Microorganisms (GCM) 10K type strain sequencing project: providing services to taxonomists for standard genome sequencing and annotation.</title>
        <authorList>
            <consortium name="The Broad Institute Genomics Platform"/>
            <consortium name="The Broad Institute Genome Sequencing Center for Infectious Disease"/>
            <person name="Wu L."/>
            <person name="Ma J."/>
        </authorList>
    </citation>
    <scope>NUCLEOTIDE SEQUENCE [LARGE SCALE GENOMIC DNA]</scope>
    <source>
        <strain evidence="2 3">JCM 16022</strain>
    </source>
</reference>
<dbReference type="EMBL" id="BAAAQR010000010">
    <property type="protein sequence ID" value="GAA2150524.1"/>
    <property type="molecule type" value="Genomic_DNA"/>
</dbReference>
<name>A0ABN2ZZ11_9ACTN</name>
<proteinExistence type="inferred from homology"/>
<evidence type="ECO:0000313" key="3">
    <source>
        <dbReference type="Proteomes" id="UP001501771"/>
    </source>
</evidence>
<gene>
    <name evidence="2" type="ORF">GCM10009844_31550</name>
</gene>
<evidence type="ECO:0000256" key="1">
    <source>
        <dbReference type="ARBA" id="ARBA00009108"/>
    </source>
</evidence>
<dbReference type="PANTHER" id="PTHR37313:SF1">
    <property type="entry name" value="UPF0749 PROTEIN RV1823"/>
    <property type="match status" value="1"/>
</dbReference>
<dbReference type="PANTHER" id="PTHR37313">
    <property type="entry name" value="UPF0749 PROTEIN RV1825"/>
    <property type="match status" value="1"/>
</dbReference>
<evidence type="ECO:0008006" key="4">
    <source>
        <dbReference type="Google" id="ProtNLM"/>
    </source>
</evidence>